<dbReference type="PROSITE" id="PS50977">
    <property type="entry name" value="HTH_TETR_2"/>
    <property type="match status" value="1"/>
</dbReference>
<dbReference type="Gene3D" id="1.10.357.10">
    <property type="entry name" value="Tetracycline Repressor, domain 2"/>
    <property type="match status" value="1"/>
</dbReference>
<organism evidence="6 7">
    <name type="scientific">Paenibacillus selenitireducens</name>
    <dbReference type="NCBI Taxonomy" id="1324314"/>
    <lineage>
        <taxon>Bacteria</taxon>
        <taxon>Bacillati</taxon>
        <taxon>Bacillota</taxon>
        <taxon>Bacilli</taxon>
        <taxon>Bacillales</taxon>
        <taxon>Paenibacillaceae</taxon>
        <taxon>Paenibacillus</taxon>
    </lineage>
</organism>
<evidence type="ECO:0000256" key="1">
    <source>
        <dbReference type="ARBA" id="ARBA00023015"/>
    </source>
</evidence>
<name>A0A1T2X1V5_9BACL</name>
<dbReference type="OrthoDB" id="116240at2"/>
<dbReference type="PRINTS" id="PR00455">
    <property type="entry name" value="HTHTETR"/>
</dbReference>
<dbReference type="EMBL" id="MSZX01000014">
    <property type="protein sequence ID" value="OPA73849.1"/>
    <property type="molecule type" value="Genomic_DNA"/>
</dbReference>
<reference evidence="6 7" key="1">
    <citation type="submission" date="2017-01" db="EMBL/GenBank/DDBJ databases">
        <title>Genome analysis of Paenibacillus selenitrireducens ES3-24.</title>
        <authorList>
            <person name="Xu D."/>
            <person name="Yao R."/>
            <person name="Zheng S."/>
        </authorList>
    </citation>
    <scope>NUCLEOTIDE SEQUENCE [LARGE SCALE GENOMIC DNA]</scope>
    <source>
        <strain evidence="6 7">ES3-24</strain>
    </source>
</reference>
<evidence type="ECO:0000256" key="3">
    <source>
        <dbReference type="ARBA" id="ARBA00023163"/>
    </source>
</evidence>
<dbReference type="PANTHER" id="PTHR47506">
    <property type="entry name" value="TRANSCRIPTIONAL REGULATORY PROTEIN"/>
    <property type="match status" value="1"/>
</dbReference>
<dbReference type="GO" id="GO:0003677">
    <property type="term" value="F:DNA binding"/>
    <property type="evidence" value="ECO:0007669"/>
    <property type="project" value="UniProtKB-UniRule"/>
</dbReference>
<keyword evidence="3" id="KW-0804">Transcription</keyword>
<sequence>MEKKESAKERILRVASDLFYKDGVRAVGIDRIIEESGVAKASFYRNYPTKDSLIVAYLELRHDRRTDHVEAVKLRYPNSPKEQLYSLLDEALERMTNPEFRGCPFMNAVVEFPDLDHPGHQCAVESRHRIWDSIEDIAKEAGARSPTELVSQLRMLIDGATMNAYIDKASFRSEYFINAAKQLIEDQCSVHSPT</sequence>
<evidence type="ECO:0000259" key="5">
    <source>
        <dbReference type="PROSITE" id="PS50977"/>
    </source>
</evidence>
<evidence type="ECO:0000256" key="4">
    <source>
        <dbReference type="PROSITE-ProRule" id="PRU00335"/>
    </source>
</evidence>
<keyword evidence="2 4" id="KW-0238">DNA-binding</keyword>
<dbReference type="AlphaFoldDB" id="A0A1T2X1V5"/>
<keyword evidence="7" id="KW-1185">Reference proteome</keyword>
<evidence type="ECO:0000313" key="6">
    <source>
        <dbReference type="EMBL" id="OPA73849.1"/>
    </source>
</evidence>
<evidence type="ECO:0000313" key="7">
    <source>
        <dbReference type="Proteomes" id="UP000190188"/>
    </source>
</evidence>
<dbReference type="InterPro" id="IPR009057">
    <property type="entry name" value="Homeodomain-like_sf"/>
</dbReference>
<comment type="caution">
    <text evidence="6">The sequence shown here is derived from an EMBL/GenBank/DDBJ whole genome shotgun (WGS) entry which is preliminary data.</text>
</comment>
<dbReference type="SUPFAM" id="SSF46689">
    <property type="entry name" value="Homeodomain-like"/>
    <property type="match status" value="1"/>
</dbReference>
<dbReference type="STRING" id="1324314.BVG16_27135"/>
<protein>
    <submittedName>
        <fullName evidence="6">TetR family transcriptional regulator</fullName>
    </submittedName>
</protein>
<proteinExistence type="predicted"/>
<dbReference type="InterPro" id="IPR001647">
    <property type="entry name" value="HTH_TetR"/>
</dbReference>
<dbReference type="PANTHER" id="PTHR47506:SF1">
    <property type="entry name" value="HTH-TYPE TRANSCRIPTIONAL REGULATOR YJDC"/>
    <property type="match status" value="1"/>
</dbReference>
<evidence type="ECO:0000256" key="2">
    <source>
        <dbReference type="ARBA" id="ARBA00023125"/>
    </source>
</evidence>
<accession>A0A1T2X1V5</accession>
<dbReference type="Pfam" id="PF00440">
    <property type="entry name" value="TetR_N"/>
    <property type="match status" value="1"/>
</dbReference>
<feature type="DNA-binding region" description="H-T-H motif" evidence="4">
    <location>
        <begin position="28"/>
        <end position="47"/>
    </location>
</feature>
<dbReference type="Proteomes" id="UP000190188">
    <property type="component" value="Unassembled WGS sequence"/>
</dbReference>
<dbReference type="Pfam" id="PF16925">
    <property type="entry name" value="TetR_C_13"/>
    <property type="match status" value="1"/>
</dbReference>
<keyword evidence="1" id="KW-0805">Transcription regulation</keyword>
<gene>
    <name evidence="6" type="ORF">BVG16_27135</name>
</gene>
<dbReference type="SUPFAM" id="SSF48498">
    <property type="entry name" value="Tetracyclin repressor-like, C-terminal domain"/>
    <property type="match status" value="1"/>
</dbReference>
<dbReference type="InterPro" id="IPR036271">
    <property type="entry name" value="Tet_transcr_reg_TetR-rel_C_sf"/>
</dbReference>
<dbReference type="InterPro" id="IPR011075">
    <property type="entry name" value="TetR_C"/>
</dbReference>
<feature type="domain" description="HTH tetR-type" evidence="5">
    <location>
        <begin position="5"/>
        <end position="65"/>
    </location>
</feature>